<dbReference type="AlphaFoldDB" id="A0AAE0C7K3"/>
<dbReference type="InterPro" id="IPR048742">
    <property type="entry name" value="Pus10_N_euk"/>
</dbReference>
<evidence type="ECO:0000313" key="7">
    <source>
        <dbReference type="Proteomes" id="UP001190700"/>
    </source>
</evidence>
<keyword evidence="3 4" id="KW-0862">Zinc</keyword>
<dbReference type="SUPFAM" id="SSF90229">
    <property type="entry name" value="CCCH zinc finger"/>
    <property type="match status" value="1"/>
</dbReference>
<dbReference type="EMBL" id="LGRX02027015">
    <property type="protein sequence ID" value="KAK3249941.1"/>
    <property type="molecule type" value="Genomic_DNA"/>
</dbReference>
<keyword evidence="7" id="KW-1185">Reference proteome</keyword>
<reference evidence="6 7" key="1">
    <citation type="journal article" date="2015" name="Genome Biol. Evol.">
        <title>Comparative Genomics of a Bacterivorous Green Alga Reveals Evolutionary Causalities and Consequences of Phago-Mixotrophic Mode of Nutrition.</title>
        <authorList>
            <person name="Burns J.A."/>
            <person name="Paasch A."/>
            <person name="Narechania A."/>
            <person name="Kim E."/>
        </authorList>
    </citation>
    <scope>NUCLEOTIDE SEQUENCE [LARGE SCALE GENOMIC DNA]</scope>
    <source>
        <strain evidence="6 7">PLY_AMNH</strain>
    </source>
</reference>
<dbReference type="GO" id="GO:0008270">
    <property type="term" value="F:zinc ion binding"/>
    <property type="evidence" value="ECO:0007669"/>
    <property type="project" value="UniProtKB-KW"/>
</dbReference>
<dbReference type="SMART" id="SM00356">
    <property type="entry name" value="ZnF_C3H1"/>
    <property type="match status" value="1"/>
</dbReference>
<dbReference type="InterPro" id="IPR036855">
    <property type="entry name" value="Znf_CCCH_sf"/>
</dbReference>
<evidence type="ECO:0000256" key="1">
    <source>
        <dbReference type="ARBA" id="ARBA00022723"/>
    </source>
</evidence>
<evidence type="ECO:0000256" key="2">
    <source>
        <dbReference type="ARBA" id="ARBA00022771"/>
    </source>
</evidence>
<dbReference type="Gene3D" id="4.10.1000.10">
    <property type="entry name" value="Zinc finger, CCCH-type"/>
    <property type="match status" value="1"/>
</dbReference>
<evidence type="ECO:0000313" key="6">
    <source>
        <dbReference type="EMBL" id="KAK3249941.1"/>
    </source>
</evidence>
<evidence type="ECO:0000259" key="5">
    <source>
        <dbReference type="PROSITE" id="PS50103"/>
    </source>
</evidence>
<dbReference type="GO" id="GO:0009982">
    <property type="term" value="F:pseudouridine synthase activity"/>
    <property type="evidence" value="ECO:0007669"/>
    <property type="project" value="TreeGrafter"/>
</dbReference>
<dbReference type="Pfam" id="PF21237">
    <property type="entry name" value="Pus10_N_euk"/>
    <property type="match status" value="1"/>
</dbReference>
<comment type="caution">
    <text evidence="6">The sequence shown here is derived from an EMBL/GenBank/DDBJ whole genome shotgun (WGS) entry which is preliminary data.</text>
</comment>
<feature type="domain" description="C3H1-type" evidence="5">
    <location>
        <begin position="232"/>
        <end position="259"/>
    </location>
</feature>
<accession>A0AAE0C7K3</accession>
<keyword evidence="1 4" id="KW-0479">Metal-binding</keyword>
<dbReference type="PANTHER" id="PTHR21568">
    <property type="entry name" value="TRNA PSEUDOURIDINE SYNTHASE PUS10"/>
    <property type="match status" value="1"/>
</dbReference>
<keyword evidence="2 4" id="KW-0863">Zinc-finger</keyword>
<dbReference type="InterPro" id="IPR039894">
    <property type="entry name" value="Pus10-like"/>
</dbReference>
<evidence type="ECO:0000256" key="3">
    <source>
        <dbReference type="ARBA" id="ARBA00022833"/>
    </source>
</evidence>
<organism evidence="6 7">
    <name type="scientific">Cymbomonas tetramitiformis</name>
    <dbReference type="NCBI Taxonomy" id="36881"/>
    <lineage>
        <taxon>Eukaryota</taxon>
        <taxon>Viridiplantae</taxon>
        <taxon>Chlorophyta</taxon>
        <taxon>Pyramimonadophyceae</taxon>
        <taxon>Pyramimonadales</taxon>
        <taxon>Pyramimonadaceae</taxon>
        <taxon>Cymbomonas</taxon>
    </lineage>
</organism>
<dbReference type="GO" id="GO:0031119">
    <property type="term" value="P:tRNA pseudouridine synthesis"/>
    <property type="evidence" value="ECO:0007669"/>
    <property type="project" value="TreeGrafter"/>
</dbReference>
<dbReference type="InterPro" id="IPR000571">
    <property type="entry name" value="Znf_CCCH"/>
</dbReference>
<protein>
    <recommendedName>
        <fullName evidence="5">C3H1-type domain-containing protein</fullName>
    </recommendedName>
</protein>
<evidence type="ECO:0000256" key="4">
    <source>
        <dbReference type="PROSITE-ProRule" id="PRU00723"/>
    </source>
</evidence>
<name>A0AAE0C7K3_9CHLO</name>
<dbReference type="PROSITE" id="PS50103">
    <property type="entry name" value="ZF_C3H1"/>
    <property type="match status" value="1"/>
</dbReference>
<sequence length="310" mass="33278">MDLPSENAACPYLCFVKQSNAPAAFFRTVFDLQVCPRCVLRLLGCRDGAVFSYPPPLPRVMLASIDATPSPQASEEGTELIHEVRPCIACLGALSSFDSTPAISSDGEAPTSAMGVEEAVDIMTAEHSFSEFALNTSFPPSLLLRQRSLLYHLEQKGFASHCTVVTEPKDALKLVVVPHLEKSTGAKYNCNAAFVCCLSFTHPSSATETATLASQGAAKSSKRSWGQTQWSQQKARVCHAFQKGYCKFGARCKFAHDAKDEKEDKAQSGETEEGMSMIPASWGVPNPEPPVGPPAPAVCMIPAPLHQPSA</sequence>
<gene>
    <name evidence="6" type="ORF">CYMTET_40659</name>
</gene>
<feature type="zinc finger region" description="C3H1-type" evidence="4">
    <location>
        <begin position="232"/>
        <end position="259"/>
    </location>
</feature>
<dbReference type="PANTHER" id="PTHR21568:SF0">
    <property type="entry name" value="TRNA PSEUDOURIDINE SYNTHASE PUS10"/>
    <property type="match status" value="1"/>
</dbReference>
<dbReference type="Pfam" id="PF00642">
    <property type="entry name" value="zf-CCCH"/>
    <property type="match status" value="1"/>
</dbReference>
<proteinExistence type="predicted"/>
<dbReference type="Proteomes" id="UP001190700">
    <property type="component" value="Unassembled WGS sequence"/>
</dbReference>